<evidence type="ECO:0000313" key="3">
    <source>
        <dbReference type="Proteomes" id="UP000192569"/>
    </source>
</evidence>
<evidence type="ECO:0000256" key="1">
    <source>
        <dbReference type="SAM" id="MobiDB-lite"/>
    </source>
</evidence>
<protein>
    <submittedName>
        <fullName evidence="2">Uncharacterized protein</fullName>
    </submittedName>
</protein>
<dbReference type="Proteomes" id="UP000192569">
    <property type="component" value="Chromosome I"/>
</dbReference>
<gene>
    <name evidence="2" type="ORF">SAMN00808754_1402</name>
</gene>
<sequence>MLSLRRKLKSSGTGLDEGGRRRGGRRVRQGLGVPVVG</sequence>
<organism evidence="2 3">
    <name type="scientific">Thermanaeromonas toyohensis ToBE</name>
    <dbReference type="NCBI Taxonomy" id="698762"/>
    <lineage>
        <taxon>Bacteria</taxon>
        <taxon>Bacillati</taxon>
        <taxon>Bacillota</taxon>
        <taxon>Clostridia</taxon>
        <taxon>Neomoorellales</taxon>
        <taxon>Neomoorellaceae</taxon>
        <taxon>Thermanaeromonas</taxon>
    </lineage>
</organism>
<evidence type="ECO:0000313" key="2">
    <source>
        <dbReference type="EMBL" id="SMB96108.1"/>
    </source>
</evidence>
<proteinExistence type="predicted"/>
<reference evidence="2 3" key="1">
    <citation type="submission" date="2017-04" db="EMBL/GenBank/DDBJ databases">
        <authorList>
            <person name="Afonso C.L."/>
            <person name="Miller P.J."/>
            <person name="Scott M.A."/>
            <person name="Spackman E."/>
            <person name="Goraichik I."/>
            <person name="Dimitrov K.M."/>
            <person name="Suarez D.L."/>
            <person name="Swayne D.E."/>
        </authorList>
    </citation>
    <scope>NUCLEOTIDE SEQUENCE [LARGE SCALE GENOMIC DNA]</scope>
    <source>
        <strain evidence="2 3">ToBE</strain>
    </source>
</reference>
<name>A0A1W1VRY2_9FIRM</name>
<accession>A0A1W1VRY2</accession>
<dbReference type="EMBL" id="LT838272">
    <property type="protein sequence ID" value="SMB96108.1"/>
    <property type="molecule type" value="Genomic_DNA"/>
</dbReference>
<dbReference type="STRING" id="698762.SAMN00808754_1402"/>
<dbReference type="AlphaFoldDB" id="A0A1W1VRY2"/>
<keyword evidence="3" id="KW-1185">Reference proteome</keyword>
<feature type="region of interest" description="Disordered" evidence="1">
    <location>
        <begin position="1"/>
        <end position="37"/>
    </location>
</feature>